<evidence type="ECO:0000313" key="2">
    <source>
        <dbReference type="EMBL" id="RCN26368.1"/>
    </source>
</evidence>
<dbReference type="AlphaFoldDB" id="A0A368F406"/>
<proteinExistence type="predicted"/>
<evidence type="ECO:0000256" key="1">
    <source>
        <dbReference type="SAM" id="SignalP"/>
    </source>
</evidence>
<dbReference type="OrthoDB" id="5863785at2759"/>
<name>A0A368F406_ANCCA</name>
<keyword evidence="1" id="KW-0732">Signal</keyword>
<comment type="caution">
    <text evidence="2">The sequence shown here is derived from an EMBL/GenBank/DDBJ whole genome shotgun (WGS) entry which is preliminary data.</text>
</comment>
<gene>
    <name evidence="2" type="ORF">ANCCAN_27906</name>
</gene>
<dbReference type="EMBL" id="JOJR01007645">
    <property type="protein sequence ID" value="RCN26368.1"/>
    <property type="molecule type" value="Genomic_DNA"/>
</dbReference>
<accession>A0A368F406</accession>
<feature type="signal peptide" evidence="1">
    <location>
        <begin position="1"/>
        <end position="17"/>
    </location>
</feature>
<keyword evidence="3" id="KW-1185">Reference proteome</keyword>
<sequence length="91" mass="10277">MLILYILLPLPTALSLALDRYRDIVRSLDDWERALLRDFVRGKGRGSVSRIPVELLNEPPPALDTLQEDNFISVGCQNCFSTGFQFAIPDL</sequence>
<protein>
    <submittedName>
        <fullName evidence="2">Uncharacterized protein</fullName>
    </submittedName>
</protein>
<dbReference type="Proteomes" id="UP000252519">
    <property type="component" value="Unassembled WGS sequence"/>
</dbReference>
<organism evidence="2 3">
    <name type="scientific">Ancylostoma caninum</name>
    <name type="common">Dog hookworm</name>
    <dbReference type="NCBI Taxonomy" id="29170"/>
    <lineage>
        <taxon>Eukaryota</taxon>
        <taxon>Metazoa</taxon>
        <taxon>Ecdysozoa</taxon>
        <taxon>Nematoda</taxon>
        <taxon>Chromadorea</taxon>
        <taxon>Rhabditida</taxon>
        <taxon>Rhabditina</taxon>
        <taxon>Rhabditomorpha</taxon>
        <taxon>Strongyloidea</taxon>
        <taxon>Ancylostomatidae</taxon>
        <taxon>Ancylostomatinae</taxon>
        <taxon>Ancylostoma</taxon>
    </lineage>
</organism>
<evidence type="ECO:0000313" key="3">
    <source>
        <dbReference type="Proteomes" id="UP000252519"/>
    </source>
</evidence>
<feature type="chain" id="PRO_5016703516" evidence="1">
    <location>
        <begin position="18"/>
        <end position="91"/>
    </location>
</feature>
<reference evidence="2 3" key="1">
    <citation type="submission" date="2014-10" db="EMBL/GenBank/DDBJ databases">
        <title>Draft genome of the hookworm Ancylostoma caninum.</title>
        <authorList>
            <person name="Mitreva M."/>
        </authorList>
    </citation>
    <scope>NUCLEOTIDE SEQUENCE [LARGE SCALE GENOMIC DNA]</scope>
    <source>
        <strain evidence="2 3">Baltimore</strain>
    </source>
</reference>